<proteinExistence type="predicted"/>
<accession>A0AC34FP15</accession>
<sequence>MKASLFIVFLVISVFFFECEGFDRVPACDEVCGRSQPEQDACCRAHGYAAGTCSSFTKILCRRELNVPG</sequence>
<dbReference type="WBParaSite" id="ES5_v2.g19045.t1">
    <property type="protein sequence ID" value="ES5_v2.g19045.t1"/>
    <property type="gene ID" value="ES5_v2.g19045"/>
</dbReference>
<organism evidence="1 2">
    <name type="scientific">Panagrolaimus sp. ES5</name>
    <dbReference type="NCBI Taxonomy" id="591445"/>
    <lineage>
        <taxon>Eukaryota</taxon>
        <taxon>Metazoa</taxon>
        <taxon>Ecdysozoa</taxon>
        <taxon>Nematoda</taxon>
        <taxon>Chromadorea</taxon>
        <taxon>Rhabditida</taxon>
        <taxon>Tylenchina</taxon>
        <taxon>Panagrolaimomorpha</taxon>
        <taxon>Panagrolaimoidea</taxon>
        <taxon>Panagrolaimidae</taxon>
        <taxon>Panagrolaimus</taxon>
    </lineage>
</organism>
<reference evidence="2" key="1">
    <citation type="submission" date="2022-11" db="UniProtKB">
        <authorList>
            <consortium name="WormBaseParasite"/>
        </authorList>
    </citation>
    <scope>IDENTIFICATION</scope>
</reference>
<evidence type="ECO:0000313" key="1">
    <source>
        <dbReference type="Proteomes" id="UP000887579"/>
    </source>
</evidence>
<dbReference type="Proteomes" id="UP000887579">
    <property type="component" value="Unplaced"/>
</dbReference>
<evidence type="ECO:0000313" key="2">
    <source>
        <dbReference type="WBParaSite" id="ES5_v2.g19045.t1"/>
    </source>
</evidence>
<name>A0AC34FP15_9BILA</name>
<protein>
    <submittedName>
        <fullName evidence="2">Diapause-specific peptide</fullName>
    </submittedName>
</protein>